<reference evidence="6 7" key="1">
    <citation type="submission" date="2019-02" db="EMBL/GenBank/DDBJ databases">
        <title>Deep-cultivation of Planctomycetes and their phenomic and genomic characterization uncovers novel biology.</title>
        <authorList>
            <person name="Wiegand S."/>
            <person name="Jogler M."/>
            <person name="Boedeker C."/>
            <person name="Pinto D."/>
            <person name="Vollmers J."/>
            <person name="Rivas-Marin E."/>
            <person name="Kohn T."/>
            <person name="Peeters S.H."/>
            <person name="Heuer A."/>
            <person name="Rast P."/>
            <person name="Oberbeckmann S."/>
            <person name="Bunk B."/>
            <person name="Jeske O."/>
            <person name="Meyerdierks A."/>
            <person name="Storesund J.E."/>
            <person name="Kallscheuer N."/>
            <person name="Luecker S."/>
            <person name="Lage O.M."/>
            <person name="Pohl T."/>
            <person name="Merkel B.J."/>
            <person name="Hornburger P."/>
            <person name="Mueller R.-W."/>
            <person name="Bruemmer F."/>
            <person name="Labrenz M."/>
            <person name="Spormann A.M."/>
            <person name="Op Den Camp H."/>
            <person name="Overmann J."/>
            <person name="Amann R."/>
            <person name="Jetten M.S.M."/>
            <person name="Mascher T."/>
            <person name="Medema M.H."/>
            <person name="Devos D.P."/>
            <person name="Kaster A.-K."/>
            <person name="Ovreas L."/>
            <person name="Rohde M."/>
            <person name="Galperin M.Y."/>
            <person name="Jogler C."/>
        </authorList>
    </citation>
    <scope>NUCLEOTIDE SEQUENCE [LARGE SCALE GENOMIC DNA]</scope>
    <source>
        <strain evidence="6 7">Poly41</strain>
    </source>
</reference>
<organism evidence="6 7">
    <name type="scientific">Novipirellula artificiosorum</name>
    <dbReference type="NCBI Taxonomy" id="2528016"/>
    <lineage>
        <taxon>Bacteria</taxon>
        <taxon>Pseudomonadati</taxon>
        <taxon>Planctomycetota</taxon>
        <taxon>Planctomycetia</taxon>
        <taxon>Pirellulales</taxon>
        <taxon>Pirellulaceae</taxon>
        <taxon>Novipirellula</taxon>
    </lineage>
</organism>
<sequence length="308" mass="32997">MSDQVRILVLGCGDGWHANQLKMAAETLGCELHFSDYESLFACVATPPEVVGLGCDGYGSSAEMIDRFDAVLTRTMPPGSLEKVTFRLAVLHGLCAAGVPVINSPASLELAIDKFASLARVARLGYAVPETVVVQSRSEAVAAFHRLGGDCVVKPIFGGEGRGVMRIQDAQLAWYTFATLEQLDAAFYIQAFVPPGGRDTRLMVIGDDVIAARRENDLDFRTNHSQGGKTVAIEPTSEQSELARRVTQEMGLVIASVDVIDSVNGSPRVLEVNGVPGWKGLQGASHVPIATQMLQTVIESSKVREAIQ</sequence>
<keyword evidence="2 4" id="KW-0547">Nucleotide-binding</keyword>
<dbReference type="Proteomes" id="UP000319143">
    <property type="component" value="Unassembled WGS sequence"/>
</dbReference>
<dbReference type="InterPro" id="IPR011761">
    <property type="entry name" value="ATP-grasp"/>
</dbReference>
<dbReference type="RefSeq" id="WP_146530323.1">
    <property type="nucleotide sequence ID" value="NZ_SJPV01000012.1"/>
</dbReference>
<dbReference type="Pfam" id="PF08443">
    <property type="entry name" value="RimK"/>
    <property type="match status" value="1"/>
</dbReference>
<dbReference type="GO" id="GO:0005737">
    <property type="term" value="C:cytoplasm"/>
    <property type="evidence" value="ECO:0007669"/>
    <property type="project" value="TreeGrafter"/>
</dbReference>
<name>A0A5C6D8Y0_9BACT</name>
<dbReference type="Gene3D" id="3.30.1490.20">
    <property type="entry name" value="ATP-grasp fold, A domain"/>
    <property type="match status" value="1"/>
</dbReference>
<dbReference type="SUPFAM" id="SSF56059">
    <property type="entry name" value="Glutathione synthetase ATP-binding domain-like"/>
    <property type="match status" value="1"/>
</dbReference>
<evidence type="ECO:0000256" key="4">
    <source>
        <dbReference type="PROSITE-ProRule" id="PRU00409"/>
    </source>
</evidence>
<dbReference type="Gene3D" id="3.40.50.20">
    <property type="match status" value="1"/>
</dbReference>
<proteinExistence type="predicted"/>
<dbReference type="InterPro" id="IPR013651">
    <property type="entry name" value="ATP-grasp_RimK-type"/>
</dbReference>
<dbReference type="GO" id="GO:0005524">
    <property type="term" value="F:ATP binding"/>
    <property type="evidence" value="ECO:0007669"/>
    <property type="project" value="UniProtKB-UniRule"/>
</dbReference>
<dbReference type="InterPro" id="IPR013815">
    <property type="entry name" value="ATP_grasp_subdomain_1"/>
</dbReference>
<keyword evidence="7" id="KW-1185">Reference proteome</keyword>
<dbReference type="OrthoDB" id="9786585at2"/>
<evidence type="ECO:0000256" key="2">
    <source>
        <dbReference type="ARBA" id="ARBA00022741"/>
    </source>
</evidence>
<accession>A0A5C6D8Y0</accession>
<dbReference type="PANTHER" id="PTHR21621:SF0">
    <property type="entry name" value="BETA-CITRYLGLUTAMATE SYNTHASE B-RELATED"/>
    <property type="match status" value="1"/>
</dbReference>
<dbReference type="PROSITE" id="PS50975">
    <property type="entry name" value="ATP_GRASP"/>
    <property type="match status" value="1"/>
</dbReference>
<dbReference type="AlphaFoldDB" id="A0A5C6D8Y0"/>
<dbReference type="Gene3D" id="3.30.470.20">
    <property type="entry name" value="ATP-grasp fold, B domain"/>
    <property type="match status" value="1"/>
</dbReference>
<dbReference type="GO" id="GO:0018169">
    <property type="term" value="F:ribosomal S6-glutamic acid ligase activity"/>
    <property type="evidence" value="ECO:0007669"/>
    <property type="project" value="TreeGrafter"/>
</dbReference>
<dbReference type="GO" id="GO:0046872">
    <property type="term" value="F:metal ion binding"/>
    <property type="evidence" value="ECO:0007669"/>
    <property type="project" value="UniProtKB-KW"/>
</dbReference>
<evidence type="ECO:0000313" key="6">
    <source>
        <dbReference type="EMBL" id="TWU32575.1"/>
    </source>
</evidence>
<comment type="caution">
    <text evidence="6">The sequence shown here is derived from an EMBL/GenBank/DDBJ whole genome shotgun (WGS) entry which is preliminary data.</text>
</comment>
<feature type="domain" description="ATP-grasp" evidence="5">
    <location>
        <begin position="118"/>
        <end position="298"/>
    </location>
</feature>
<evidence type="ECO:0000313" key="7">
    <source>
        <dbReference type="Proteomes" id="UP000319143"/>
    </source>
</evidence>
<evidence type="ECO:0000256" key="1">
    <source>
        <dbReference type="ARBA" id="ARBA00022723"/>
    </source>
</evidence>
<dbReference type="EMBL" id="SJPV01000012">
    <property type="protein sequence ID" value="TWU32575.1"/>
    <property type="molecule type" value="Genomic_DNA"/>
</dbReference>
<keyword evidence="3 4" id="KW-0067">ATP-binding</keyword>
<keyword evidence="1" id="KW-0479">Metal-binding</keyword>
<evidence type="ECO:0000259" key="5">
    <source>
        <dbReference type="PROSITE" id="PS50975"/>
    </source>
</evidence>
<dbReference type="GO" id="GO:0009432">
    <property type="term" value="P:SOS response"/>
    <property type="evidence" value="ECO:0007669"/>
    <property type="project" value="TreeGrafter"/>
</dbReference>
<evidence type="ECO:0000256" key="3">
    <source>
        <dbReference type="ARBA" id="ARBA00022840"/>
    </source>
</evidence>
<dbReference type="NCBIfam" id="TIGR00768">
    <property type="entry name" value="rimK_fam"/>
    <property type="match status" value="1"/>
</dbReference>
<dbReference type="PANTHER" id="PTHR21621">
    <property type="entry name" value="RIBOSOMAL PROTEIN S6 MODIFICATION PROTEIN"/>
    <property type="match status" value="1"/>
</dbReference>
<gene>
    <name evidence="6" type="primary">rimK_2</name>
    <name evidence="6" type="ORF">Poly41_55530</name>
</gene>
<dbReference type="InterPro" id="IPR004666">
    <property type="entry name" value="Rp_bS6_RimK/Lys_biosynth_LsyX"/>
</dbReference>
<protein>
    <submittedName>
        <fullName evidence="6">Ribosomal protein S6 modification protein</fullName>
    </submittedName>
</protein>